<dbReference type="Pfam" id="PF03167">
    <property type="entry name" value="UDG"/>
    <property type="match status" value="1"/>
</dbReference>
<keyword evidence="9" id="KW-0963">Cytoplasm</keyword>
<dbReference type="EMBL" id="LR217713">
    <property type="protein sequence ID" value="VFP82119.1"/>
    <property type="molecule type" value="Genomic_DNA"/>
</dbReference>
<gene>
    <name evidence="9 13" type="primary">ung</name>
    <name evidence="13" type="ORF">ERCICURV3402_468</name>
</gene>
<keyword evidence="8 9" id="KW-0234">DNA repair</keyword>
<evidence type="ECO:0000256" key="7">
    <source>
        <dbReference type="ARBA" id="ARBA00022801"/>
    </source>
</evidence>
<proteinExistence type="inferred from homology"/>
<comment type="catalytic activity">
    <reaction evidence="1 9 11">
        <text>Hydrolyzes single-stranded DNA or mismatched double-stranded DNA and polynucleotides, releasing free uracil.</text>
        <dbReference type="EC" id="3.2.2.27"/>
    </reaction>
</comment>
<evidence type="ECO:0000256" key="6">
    <source>
        <dbReference type="ARBA" id="ARBA00022763"/>
    </source>
</evidence>
<dbReference type="PANTHER" id="PTHR11264">
    <property type="entry name" value="URACIL-DNA GLYCOSYLASE"/>
    <property type="match status" value="1"/>
</dbReference>
<dbReference type="FunFam" id="3.40.470.10:FF:000001">
    <property type="entry name" value="Uracil-DNA glycosylase"/>
    <property type="match status" value="1"/>
</dbReference>
<evidence type="ECO:0000256" key="4">
    <source>
        <dbReference type="ARBA" id="ARBA00012030"/>
    </source>
</evidence>
<organism evidence="13 14">
    <name type="scientific">Candidatus Erwinia haradaeae</name>
    <dbReference type="NCBI Taxonomy" id="1922217"/>
    <lineage>
        <taxon>Bacteria</taxon>
        <taxon>Pseudomonadati</taxon>
        <taxon>Pseudomonadota</taxon>
        <taxon>Gammaproteobacteria</taxon>
        <taxon>Enterobacterales</taxon>
        <taxon>Erwiniaceae</taxon>
        <taxon>Erwinia</taxon>
    </lineage>
</organism>
<name>A0A451D8E3_9GAMM</name>
<dbReference type="HAMAP" id="MF_00148">
    <property type="entry name" value="UDG"/>
    <property type="match status" value="1"/>
</dbReference>
<evidence type="ECO:0000256" key="10">
    <source>
        <dbReference type="PROSITE-ProRule" id="PRU10072"/>
    </source>
</evidence>
<feature type="domain" description="Uracil-DNA glycosylase-like" evidence="12">
    <location>
        <begin position="49"/>
        <end position="210"/>
    </location>
</feature>
<protein>
    <recommendedName>
        <fullName evidence="5 9">Uracil-DNA glycosylase</fullName>
        <shortName evidence="9">UDG</shortName>
        <ecNumber evidence="4 9">3.2.2.27</ecNumber>
    </recommendedName>
</protein>
<dbReference type="OrthoDB" id="9804372at2"/>
<dbReference type="Gene3D" id="3.40.470.10">
    <property type="entry name" value="Uracil-DNA glycosylase-like domain"/>
    <property type="match status" value="1"/>
</dbReference>
<evidence type="ECO:0000259" key="12">
    <source>
        <dbReference type="SMART" id="SM00986"/>
    </source>
</evidence>
<dbReference type="NCBIfam" id="NF003589">
    <property type="entry name" value="PRK05254.1-2"/>
    <property type="match status" value="1"/>
</dbReference>
<dbReference type="NCBIfam" id="NF003592">
    <property type="entry name" value="PRK05254.1-5"/>
    <property type="match status" value="1"/>
</dbReference>
<dbReference type="GO" id="GO:0005737">
    <property type="term" value="C:cytoplasm"/>
    <property type="evidence" value="ECO:0007669"/>
    <property type="project" value="UniProtKB-SubCell"/>
</dbReference>
<dbReference type="NCBIfam" id="NF003591">
    <property type="entry name" value="PRK05254.1-4"/>
    <property type="match status" value="1"/>
</dbReference>
<dbReference type="AlphaFoldDB" id="A0A451D8E3"/>
<dbReference type="EC" id="3.2.2.27" evidence="4 9"/>
<dbReference type="GO" id="GO:0097510">
    <property type="term" value="P:base-excision repair, AP site formation via deaminated base removal"/>
    <property type="evidence" value="ECO:0007669"/>
    <property type="project" value="TreeGrafter"/>
</dbReference>
<evidence type="ECO:0000256" key="2">
    <source>
        <dbReference type="ARBA" id="ARBA00002631"/>
    </source>
</evidence>
<evidence type="ECO:0000256" key="1">
    <source>
        <dbReference type="ARBA" id="ARBA00001400"/>
    </source>
</evidence>
<evidence type="ECO:0000256" key="11">
    <source>
        <dbReference type="RuleBase" id="RU003780"/>
    </source>
</evidence>
<dbReference type="SUPFAM" id="SSF52141">
    <property type="entry name" value="Uracil-DNA glycosylase-like"/>
    <property type="match status" value="1"/>
</dbReference>
<dbReference type="GO" id="GO:0004844">
    <property type="term" value="F:uracil DNA N-glycosylase activity"/>
    <property type="evidence" value="ECO:0007669"/>
    <property type="project" value="UniProtKB-UniRule"/>
</dbReference>
<dbReference type="CDD" id="cd10027">
    <property type="entry name" value="UDG-F1-like"/>
    <property type="match status" value="1"/>
</dbReference>
<dbReference type="InterPro" id="IPR005122">
    <property type="entry name" value="Uracil-DNA_glycosylase-like"/>
</dbReference>
<dbReference type="Proteomes" id="UP000294441">
    <property type="component" value="Chromosome 1"/>
</dbReference>
<dbReference type="NCBIfam" id="NF003588">
    <property type="entry name" value="PRK05254.1-1"/>
    <property type="match status" value="1"/>
</dbReference>
<evidence type="ECO:0000313" key="13">
    <source>
        <dbReference type="EMBL" id="VFP82119.1"/>
    </source>
</evidence>
<dbReference type="InterPro" id="IPR018085">
    <property type="entry name" value="Ura-DNA_Glyclase_AS"/>
</dbReference>
<dbReference type="InterPro" id="IPR036895">
    <property type="entry name" value="Uracil-DNA_glycosylase-like_sf"/>
</dbReference>
<evidence type="ECO:0000256" key="8">
    <source>
        <dbReference type="ARBA" id="ARBA00023204"/>
    </source>
</evidence>
<keyword evidence="7 9" id="KW-0378">Hydrolase</keyword>
<dbReference type="GeneID" id="66304743"/>
<evidence type="ECO:0000256" key="5">
    <source>
        <dbReference type="ARBA" id="ARBA00018429"/>
    </source>
</evidence>
<sequence>MGRLTSWSHVLSNERKKPYFKALIDRLNDERMTGKIIYPDQKDVFHAFRLTPLEEVKVVIIGQDPYHGPGQADGLSFSVKPGIHIPPSLSNIYKELVSDIPGFLPPTHGCLESWATQGVLLLNSILTVEAGRPYSHSNLGWEIFTNQVISVINQCSRNIVFLLWGLYAQRKTILINPKHHCVFLAPHPSPLSAFRGFLGCKHFSKANQWLTRQGKSIINWTPYLSVKRHHID</sequence>
<keyword evidence="6 9" id="KW-0227">DNA damage</keyword>
<dbReference type="PROSITE" id="PS00130">
    <property type="entry name" value="U_DNA_GLYCOSYLASE"/>
    <property type="match status" value="1"/>
</dbReference>
<accession>A0A451D8E3</accession>
<feature type="active site" description="Proton acceptor" evidence="9 10">
    <location>
        <position position="64"/>
    </location>
</feature>
<dbReference type="SMART" id="SM00987">
    <property type="entry name" value="UreE_C"/>
    <property type="match status" value="1"/>
</dbReference>
<comment type="subcellular location">
    <subcellularLocation>
        <location evidence="9">Cytoplasm</location>
    </subcellularLocation>
</comment>
<dbReference type="InterPro" id="IPR002043">
    <property type="entry name" value="UDG_fam1"/>
</dbReference>
<evidence type="ECO:0000256" key="9">
    <source>
        <dbReference type="HAMAP-Rule" id="MF_00148"/>
    </source>
</evidence>
<comment type="function">
    <text evidence="2 9 11">Excises uracil residues from the DNA which can arise as a result of misincorporation of dUMP residues by DNA polymerase or due to deamination of cytosine.</text>
</comment>
<keyword evidence="13" id="KW-0326">Glycosidase</keyword>
<comment type="similarity">
    <text evidence="3 9 11">Belongs to the uracil-DNA glycosylase (UDG) superfamily. UNG family.</text>
</comment>
<dbReference type="SMART" id="SM00986">
    <property type="entry name" value="UDG"/>
    <property type="match status" value="1"/>
</dbReference>
<dbReference type="RefSeq" id="WP_157992723.1">
    <property type="nucleotide sequence ID" value="NZ_LR217713.1"/>
</dbReference>
<evidence type="ECO:0000313" key="14">
    <source>
        <dbReference type="Proteomes" id="UP000294441"/>
    </source>
</evidence>
<reference evidence="13 14" key="1">
    <citation type="submission" date="2019-02" db="EMBL/GenBank/DDBJ databases">
        <authorList>
            <person name="Manzano-Marin A."/>
            <person name="Manzano-Marin A."/>
        </authorList>
    </citation>
    <scope>NUCLEOTIDE SEQUENCE [LARGE SCALE GENOMIC DNA]</scope>
    <source>
        <strain evidence="13 14">ErCicurvipes</strain>
    </source>
</reference>
<dbReference type="PANTHER" id="PTHR11264:SF0">
    <property type="entry name" value="URACIL-DNA GLYCOSYLASE"/>
    <property type="match status" value="1"/>
</dbReference>
<dbReference type="NCBIfam" id="TIGR00628">
    <property type="entry name" value="ung"/>
    <property type="match status" value="1"/>
</dbReference>
<evidence type="ECO:0000256" key="3">
    <source>
        <dbReference type="ARBA" id="ARBA00008184"/>
    </source>
</evidence>